<proteinExistence type="predicted"/>
<sequence>MVLVVTDALKVPNWKKLHQHGLATTRVSSPPMLSRVVELQASPLALELGTPRLPLQFKWRMLAWAFDNSTKNFSKLGTVKSFNLSSPVPPCHQFDHGGFHTVPMQPKWLYPQKFSTAQKIASFVSHLHKIWMVWSGAAMKVMAATDASV</sequence>
<accession>A0ABS8Y3L7</accession>
<dbReference type="EMBL" id="JACEIK010017705">
    <property type="protein sequence ID" value="MCE5165899.1"/>
    <property type="molecule type" value="Genomic_DNA"/>
</dbReference>
<evidence type="ECO:0000313" key="1">
    <source>
        <dbReference type="EMBL" id="MCE5165899.1"/>
    </source>
</evidence>
<organism evidence="1 2">
    <name type="scientific">Datura stramonium</name>
    <name type="common">Jimsonweed</name>
    <name type="synonym">Common thornapple</name>
    <dbReference type="NCBI Taxonomy" id="4076"/>
    <lineage>
        <taxon>Eukaryota</taxon>
        <taxon>Viridiplantae</taxon>
        <taxon>Streptophyta</taxon>
        <taxon>Embryophyta</taxon>
        <taxon>Tracheophyta</taxon>
        <taxon>Spermatophyta</taxon>
        <taxon>Magnoliopsida</taxon>
        <taxon>eudicotyledons</taxon>
        <taxon>Gunneridae</taxon>
        <taxon>Pentapetalae</taxon>
        <taxon>asterids</taxon>
        <taxon>lamiids</taxon>
        <taxon>Solanales</taxon>
        <taxon>Solanaceae</taxon>
        <taxon>Solanoideae</taxon>
        <taxon>Datureae</taxon>
        <taxon>Datura</taxon>
    </lineage>
</organism>
<keyword evidence="2" id="KW-1185">Reference proteome</keyword>
<protein>
    <submittedName>
        <fullName evidence="1">Uncharacterized protein</fullName>
    </submittedName>
</protein>
<reference evidence="1 2" key="1">
    <citation type="journal article" date="2021" name="BMC Genomics">
        <title>Datura genome reveals duplications of psychoactive alkaloid biosynthetic genes and high mutation rate following tissue culture.</title>
        <authorList>
            <person name="Rajewski A."/>
            <person name="Carter-House D."/>
            <person name="Stajich J."/>
            <person name="Litt A."/>
        </authorList>
    </citation>
    <scope>NUCLEOTIDE SEQUENCE [LARGE SCALE GENOMIC DNA]</scope>
    <source>
        <strain evidence="1">AR-01</strain>
    </source>
</reference>
<comment type="caution">
    <text evidence="1">The sequence shown here is derived from an EMBL/GenBank/DDBJ whole genome shotgun (WGS) entry which is preliminary data.</text>
</comment>
<dbReference type="Proteomes" id="UP000823775">
    <property type="component" value="Unassembled WGS sequence"/>
</dbReference>
<evidence type="ECO:0000313" key="2">
    <source>
        <dbReference type="Proteomes" id="UP000823775"/>
    </source>
</evidence>
<name>A0ABS8Y3L7_DATST</name>
<gene>
    <name evidence="1" type="ORF">HAX54_013007</name>
</gene>